<evidence type="ECO:0000256" key="2">
    <source>
        <dbReference type="ARBA" id="ARBA00008816"/>
    </source>
</evidence>
<evidence type="ECO:0000256" key="5">
    <source>
        <dbReference type="ARBA" id="ARBA00023136"/>
    </source>
</evidence>
<evidence type="ECO:0000313" key="10">
    <source>
        <dbReference type="Proteomes" id="UP001627154"/>
    </source>
</evidence>
<dbReference type="AlphaFoldDB" id="A0ABD2W0Y0"/>
<reference evidence="9 10" key="1">
    <citation type="journal article" date="2024" name="bioRxiv">
        <title>A reference genome for Trichogramma kaykai: A tiny desert-dwelling parasitoid wasp with competing sex-ratio distorters.</title>
        <authorList>
            <person name="Culotta J."/>
            <person name="Lindsey A.R."/>
        </authorList>
    </citation>
    <scope>NUCLEOTIDE SEQUENCE [LARGE SCALE GENOMIC DNA]</scope>
    <source>
        <strain evidence="9 10">KSX58</strain>
    </source>
</reference>
<feature type="compositionally biased region" description="Basic residues" evidence="6">
    <location>
        <begin position="429"/>
        <end position="440"/>
    </location>
</feature>
<sequence>MSTEKLVRRRSSSRRKHTLSGAQITTSAVSYEVGGGIRNPACQDDDSYTTNTTPTKLDDHRHHQRIRQEAAAALHEAGGGGGGAGRLSASVAGNNNVKKLDEQQQQTTATTVPCKIHEKGRDEIKEIMTVCRSRFPWRFSANFVIAILVSILMLLGELGYIPNQQVGFWCNDPKIQFAFTGDSVSTVALILVTIVVPAVVIYATEWSCYSSESYKSLDCSLSTSSSSSNSQQSPSSRGRQFWQWYGYYTLGWWYLLFVVEIVKVVVGEPRPHFIDSCRPQGIDNCTNEYRRLYTCTNTELSWFYVNDSDKSFPSGHSALAIFQATFLIWYLQARIPERLVLILVKPWLQCLALLWGLGCSMSRITDNRHHWWDVLAGACLGLGFALFVVRICCRSFRSSSGAGGAAAGHGDESAQQQLHSAILLENGTRNHHHHHHHHRAMLTSGSNGYGSQTGGPKRHQSVKKLLSDSSVETAAESREMGDVASTWTA</sequence>
<accession>A0ABD2W0Y0</accession>
<protein>
    <recommendedName>
        <fullName evidence="8">Phosphatidic acid phosphatase type 2/haloperoxidase domain-containing protein</fullName>
    </recommendedName>
</protein>
<feature type="transmembrane region" description="Helical" evidence="7">
    <location>
        <begin position="370"/>
        <end position="389"/>
    </location>
</feature>
<keyword evidence="5 7" id="KW-0472">Membrane</keyword>
<feature type="transmembrane region" description="Helical" evidence="7">
    <location>
        <begin position="245"/>
        <end position="266"/>
    </location>
</feature>
<dbReference type="InterPro" id="IPR000326">
    <property type="entry name" value="PAP2/HPO"/>
</dbReference>
<dbReference type="PANTHER" id="PTHR10165:SF103">
    <property type="entry name" value="PHOSPHOLIPID PHOSPHATASE HOMOLOG 1.2 HOMOLOG"/>
    <property type="match status" value="1"/>
</dbReference>
<organism evidence="9 10">
    <name type="scientific">Trichogramma kaykai</name>
    <dbReference type="NCBI Taxonomy" id="54128"/>
    <lineage>
        <taxon>Eukaryota</taxon>
        <taxon>Metazoa</taxon>
        <taxon>Ecdysozoa</taxon>
        <taxon>Arthropoda</taxon>
        <taxon>Hexapoda</taxon>
        <taxon>Insecta</taxon>
        <taxon>Pterygota</taxon>
        <taxon>Neoptera</taxon>
        <taxon>Endopterygota</taxon>
        <taxon>Hymenoptera</taxon>
        <taxon>Apocrita</taxon>
        <taxon>Proctotrupomorpha</taxon>
        <taxon>Chalcidoidea</taxon>
        <taxon>Trichogrammatidae</taxon>
        <taxon>Trichogramma</taxon>
    </lineage>
</organism>
<dbReference type="GO" id="GO:0016020">
    <property type="term" value="C:membrane"/>
    <property type="evidence" value="ECO:0007669"/>
    <property type="project" value="UniProtKB-SubCell"/>
</dbReference>
<feature type="compositionally biased region" description="Basic residues" evidence="6">
    <location>
        <begin position="7"/>
        <end position="18"/>
    </location>
</feature>
<feature type="transmembrane region" description="Helical" evidence="7">
    <location>
        <begin position="314"/>
        <end position="332"/>
    </location>
</feature>
<keyword evidence="10" id="KW-1185">Reference proteome</keyword>
<name>A0ABD2W0Y0_9HYME</name>
<gene>
    <name evidence="9" type="ORF">TKK_017958</name>
</gene>
<comment type="caution">
    <text evidence="9">The sequence shown here is derived from an EMBL/GenBank/DDBJ whole genome shotgun (WGS) entry which is preliminary data.</text>
</comment>
<evidence type="ECO:0000256" key="6">
    <source>
        <dbReference type="SAM" id="MobiDB-lite"/>
    </source>
</evidence>
<comment type="similarity">
    <text evidence="2">Belongs to the PA-phosphatase related phosphoesterase family.</text>
</comment>
<feature type="region of interest" description="Disordered" evidence="6">
    <location>
        <begin position="37"/>
        <end position="60"/>
    </location>
</feature>
<dbReference type="Gene3D" id="1.20.144.10">
    <property type="entry name" value="Phosphatidic acid phosphatase type 2/haloperoxidase"/>
    <property type="match status" value="1"/>
</dbReference>
<comment type="subcellular location">
    <subcellularLocation>
        <location evidence="1">Membrane</location>
        <topology evidence="1">Multi-pass membrane protein</topology>
    </subcellularLocation>
</comment>
<proteinExistence type="inferred from homology"/>
<evidence type="ECO:0000256" key="1">
    <source>
        <dbReference type="ARBA" id="ARBA00004141"/>
    </source>
</evidence>
<dbReference type="SUPFAM" id="SSF48317">
    <property type="entry name" value="Acid phosphatase/Vanadium-dependent haloperoxidase"/>
    <property type="match status" value="1"/>
</dbReference>
<feature type="domain" description="Phosphatidic acid phosphatase type 2/haloperoxidase" evidence="8">
    <location>
        <begin position="245"/>
        <end position="389"/>
    </location>
</feature>
<evidence type="ECO:0000313" key="9">
    <source>
        <dbReference type="EMBL" id="KAL3386448.1"/>
    </source>
</evidence>
<evidence type="ECO:0000256" key="3">
    <source>
        <dbReference type="ARBA" id="ARBA00022692"/>
    </source>
</evidence>
<feature type="region of interest" description="Disordered" evidence="6">
    <location>
        <begin position="1"/>
        <end position="21"/>
    </location>
</feature>
<keyword evidence="4 7" id="KW-1133">Transmembrane helix</keyword>
<dbReference type="EMBL" id="JBJJXI010000146">
    <property type="protein sequence ID" value="KAL3386448.1"/>
    <property type="molecule type" value="Genomic_DNA"/>
</dbReference>
<feature type="transmembrane region" description="Helical" evidence="7">
    <location>
        <begin position="175"/>
        <end position="203"/>
    </location>
</feature>
<evidence type="ECO:0000259" key="8">
    <source>
        <dbReference type="SMART" id="SM00014"/>
    </source>
</evidence>
<feature type="region of interest" description="Disordered" evidence="6">
    <location>
        <begin position="429"/>
        <end position="489"/>
    </location>
</feature>
<evidence type="ECO:0000256" key="7">
    <source>
        <dbReference type="SAM" id="Phobius"/>
    </source>
</evidence>
<keyword evidence="3 7" id="KW-0812">Transmembrane</keyword>
<dbReference type="SMART" id="SM00014">
    <property type="entry name" value="acidPPc"/>
    <property type="match status" value="1"/>
</dbReference>
<dbReference type="InterPro" id="IPR043216">
    <property type="entry name" value="PAP-like"/>
</dbReference>
<dbReference type="InterPro" id="IPR036938">
    <property type="entry name" value="PAP2/HPO_sf"/>
</dbReference>
<feature type="transmembrane region" description="Helical" evidence="7">
    <location>
        <begin position="135"/>
        <end position="155"/>
    </location>
</feature>
<dbReference type="Pfam" id="PF01569">
    <property type="entry name" value="PAP2"/>
    <property type="match status" value="1"/>
</dbReference>
<evidence type="ECO:0000256" key="4">
    <source>
        <dbReference type="ARBA" id="ARBA00022989"/>
    </source>
</evidence>
<dbReference type="Proteomes" id="UP001627154">
    <property type="component" value="Unassembled WGS sequence"/>
</dbReference>
<feature type="transmembrane region" description="Helical" evidence="7">
    <location>
        <begin position="339"/>
        <end position="358"/>
    </location>
</feature>
<dbReference type="PANTHER" id="PTHR10165">
    <property type="entry name" value="LIPID PHOSPHATE PHOSPHATASE"/>
    <property type="match status" value="1"/>
</dbReference>